<dbReference type="GO" id="GO:0046872">
    <property type="term" value="F:metal ion binding"/>
    <property type="evidence" value="ECO:0007669"/>
    <property type="project" value="UniProtKB-KW"/>
</dbReference>
<comment type="similarity">
    <text evidence="2">Belongs to the peptidase M13 family.</text>
</comment>
<evidence type="ECO:0000256" key="5">
    <source>
        <dbReference type="ARBA" id="ARBA00022801"/>
    </source>
</evidence>
<evidence type="ECO:0000256" key="6">
    <source>
        <dbReference type="ARBA" id="ARBA00022833"/>
    </source>
</evidence>
<keyword evidence="3" id="KW-0645">Protease</keyword>
<keyword evidence="5" id="KW-0378">Hydrolase</keyword>
<dbReference type="InterPro" id="IPR018497">
    <property type="entry name" value="Peptidase_M13_C"/>
</dbReference>
<dbReference type="InterPro" id="IPR008753">
    <property type="entry name" value="Peptidase_M13_N"/>
</dbReference>
<dbReference type="SUPFAM" id="SSF55486">
    <property type="entry name" value="Metalloproteases ('zincins'), catalytic domain"/>
    <property type="match status" value="1"/>
</dbReference>
<comment type="cofactor">
    <cofactor evidence="1">
        <name>Zn(2+)</name>
        <dbReference type="ChEBI" id="CHEBI:29105"/>
    </cofactor>
</comment>
<dbReference type="Pfam" id="PF05649">
    <property type="entry name" value="Peptidase_M13_N"/>
    <property type="match status" value="1"/>
</dbReference>
<dbReference type="Gene3D" id="3.40.390.10">
    <property type="entry name" value="Collagenase (Catalytic Domain)"/>
    <property type="match status" value="1"/>
</dbReference>
<dbReference type="Proteomes" id="UP000267223">
    <property type="component" value="Unassembled WGS sequence"/>
</dbReference>
<dbReference type="Pfam" id="PF01431">
    <property type="entry name" value="Peptidase_M13"/>
    <property type="match status" value="1"/>
</dbReference>
<feature type="chain" id="PRO_5017977429" evidence="8">
    <location>
        <begin position="29"/>
        <end position="687"/>
    </location>
</feature>
<evidence type="ECO:0000256" key="2">
    <source>
        <dbReference type="ARBA" id="ARBA00007357"/>
    </source>
</evidence>
<dbReference type="InterPro" id="IPR000718">
    <property type="entry name" value="Peptidase_M13"/>
</dbReference>
<dbReference type="InterPro" id="IPR042089">
    <property type="entry name" value="Peptidase_M13_dom_2"/>
</dbReference>
<proteinExistence type="inferred from homology"/>
<dbReference type="PANTHER" id="PTHR11733:SF167">
    <property type="entry name" value="FI17812P1-RELATED"/>
    <property type="match status" value="1"/>
</dbReference>
<protein>
    <submittedName>
        <fullName evidence="11">M13 family peptidase</fullName>
    </submittedName>
</protein>
<dbReference type="GO" id="GO:0016485">
    <property type="term" value="P:protein processing"/>
    <property type="evidence" value="ECO:0007669"/>
    <property type="project" value="TreeGrafter"/>
</dbReference>
<dbReference type="PROSITE" id="PS51885">
    <property type="entry name" value="NEPRILYSIN"/>
    <property type="match status" value="1"/>
</dbReference>
<dbReference type="RefSeq" id="WP_123120577.1">
    <property type="nucleotide sequence ID" value="NZ_RJJR01000007.1"/>
</dbReference>
<feature type="signal peptide" evidence="8">
    <location>
        <begin position="1"/>
        <end position="28"/>
    </location>
</feature>
<evidence type="ECO:0000256" key="3">
    <source>
        <dbReference type="ARBA" id="ARBA00022670"/>
    </source>
</evidence>
<evidence type="ECO:0000313" key="12">
    <source>
        <dbReference type="Proteomes" id="UP000267223"/>
    </source>
</evidence>
<dbReference type="Gene3D" id="1.10.1380.10">
    <property type="entry name" value="Neutral endopeptidase , domain2"/>
    <property type="match status" value="1"/>
</dbReference>
<evidence type="ECO:0000259" key="9">
    <source>
        <dbReference type="Pfam" id="PF01431"/>
    </source>
</evidence>
<feature type="domain" description="Peptidase M13 C-terminal" evidence="9">
    <location>
        <begin position="483"/>
        <end position="678"/>
    </location>
</feature>
<organism evidence="11 12">
    <name type="scientific">Hanamia caeni</name>
    <dbReference type="NCBI Taxonomy" id="2294116"/>
    <lineage>
        <taxon>Bacteria</taxon>
        <taxon>Pseudomonadati</taxon>
        <taxon>Bacteroidota</taxon>
        <taxon>Chitinophagia</taxon>
        <taxon>Chitinophagales</taxon>
        <taxon>Chitinophagaceae</taxon>
        <taxon>Hanamia</taxon>
    </lineage>
</organism>
<feature type="domain" description="Peptidase M13 N-terminal" evidence="10">
    <location>
        <begin position="49"/>
        <end position="431"/>
    </location>
</feature>
<dbReference type="CDD" id="cd08662">
    <property type="entry name" value="M13"/>
    <property type="match status" value="1"/>
</dbReference>
<sequence length="687" mass="77695">MNIKFRKAAHLLLAACCFTILFSSCNQANKDTAGNNYLGKSGMDTSIRPQDDFFHYVNGGWIKKTEIPASEADWGAFNILQQNTMLELKSLLDSCARLNAPKGSNAQKVGAFYASAMDSAAIEQKGLTPLQSDLERIAAIKTAKDLLHEVSVEYKMTGIGAVQSYLFLFYALPDQKNSDKMLAHFDQNGLGLPSKDYYEKQDSSTINIRKAYLNYVSGILQLTGDDTNTADKDAASVMAIESALAKASKNPVELRDPEANYHKLTLEELNKETPNINWNELMDFMGVKQDTVLVGQPGFYKELSNLLQKVPIADWKSYLRFHLIDNYADYLSSPFVNARFVFNKLLTGQKELQPRWKRMVAFTDNQLGDALGELYVAKYFPPEAKKRILDLVNNIQQTFGERIQNLSWMSDTSKQKAIVKLDAIVKKVGYPDKWKDYSSVEISKNDLIQNYKNTGHFAYQYMINKIGKPVDRAEWFMTPPTINAYYSLAANDINFPAGILQPPFFYRDGDDAINYGAIGIVIGHEMTHGFDDQGRQFDADGNLKNWWLPVDSANFRKRANRVVNQYNHSLVVDTLHINGELTQGENIADIGGVMIAYDAFKKTDGGKSDKMIDGLTPDQRFFVSYAEIWRSKMRPEIQRTQVLTNPHSTPQYRVNNPLSDIPAFYKAFNVKQGDKMYLPDSLRAQVW</sequence>
<dbReference type="PROSITE" id="PS51257">
    <property type="entry name" value="PROKAR_LIPOPROTEIN"/>
    <property type="match status" value="1"/>
</dbReference>
<keyword evidence="8" id="KW-0732">Signal</keyword>
<comment type="caution">
    <text evidence="11">The sequence shown here is derived from an EMBL/GenBank/DDBJ whole genome shotgun (WGS) entry which is preliminary data.</text>
</comment>
<keyword evidence="4" id="KW-0479">Metal-binding</keyword>
<keyword evidence="7" id="KW-0482">Metalloprotease</keyword>
<keyword evidence="6" id="KW-0862">Zinc</keyword>
<dbReference type="EMBL" id="RJJR01000007">
    <property type="protein sequence ID" value="RNI36659.1"/>
    <property type="molecule type" value="Genomic_DNA"/>
</dbReference>
<dbReference type="PANTHER" id="PTHR11733">
    <property type="entry name" value="ZINC METALLOPROTEASE FAMILY M13 NEPRILYSIN-RELATED"/>
    <property type="match status" value="1"/>
</dbReference>
<reference evidence="11 12" key="1">
    <citation type="submission" date="2018-11" db="EMBL/GenBank/DDBJ databases">
        <title>Draft genome sequence of Ferruginibacter sp. BO-59.</title>
        <authorList>
            <person name="Im W.T."/>
        </authorList>
    </citation>
    <scope>NUCLEOTIDE SEQUENCE [LARGE SCALE GENOMIC DNA]</scope>
    <source>
        <strain evidence="11 12">BO-59</strain>
    </source>
</reference>
<evidence type="ECO:0000313" key="11">
    <source>
        <dbReference type="EMBL" id="RNI36659.1"/>
    </source>
</evidence>
<gene>
    <name evidence="11" type="ORF">EFY79_10040</name>
</gene>
<dbReference type="OrthoDB" id="9775677at2"/>
<dbReference type="InterPro" id="IPR024079">
    <property type="entry name" value="MetalloPept_cat_dom_sf"/>
</dbReference>
<evidence type="ECO:0000256" key="8">
    <source>
        <dbReference type="SAM" id="SignalP"/>
    </source>
</evidence>
<evidence type="ECO:0000256" key="7">
    <source>
        <dbReference type="ARBA" id="ARBA00023049"/>
    </source>
</evidence>
<dbReference type="GO" id="GO:0005886">
    <property type="term" value="C:plasma membrane"/>
    <property type="evidence" value="ECO:0007669"/>
    <property type="project" value="TreeGrafter"/>
</dbReference>
<dbReference type="AlphaFoldDB" id="A0A3M9NFU8"/>
<accession>A0A3M9NFU8</accession>
<keyword evidence="12" id="KW-1185">Reference proteome</keyword>
<name>A0A3M9NFU8_9BACT</name>
<evidence type="ECO:0000259" key="10">
    <source>
        <dbReference type="Pfam" id="PF05649"/>
    </source>
</evidence>
<dbReference type="GO" id="GO:0004222">
    <property type="term" value="F:metalloendopeptidase activity"/>
    <property type="evidence" value="ECO:0007669"/>
    <property type="project" value="InterPro"/>
</dbReference>
<evidence type="ECO:0000256" key="4">
    <source>
        <dbReference type="ARBA" id="ARBA00022723"/>
    </source>
</evidence>
<dbReference type="PRINTS" id="PR00786">
    <property type="entry name" value="NEPRILYSIN"/>
</dbReference>
<evidence type="ECO:0000256" key="1">
    <source>
        <dbReference type="ARBA" id="ARBA00001947"/>
    </source>
</evidence>